<accession>A0A5R9QU78</accession>
<feature type="transmembrane region" description="Helical" evidence="1">
    <location>
        <begin position="26"/>
        <end position="45"/>
    </location>
</feature>
<sequence>MSVPSIDQLKELPPPPPLVSYWPQTWGWLVLALVLLAAGGAWAYWRHRRWRRDAYRREALALLDDLDHALADPQQRLHALRQLPQLIKRVALSMPAKEGAAPLGGEAWLAYLQRRSNVALPANLDQQLALLAYAPDARVTALEEGEARALLVACRQWVEVHHVAA</sequence>
<keyword evidence="1" id="KW-0812">Transmembrane</keyword>
<dbReference type="RefSeq" id="WP_138525314.1">
    <property type="nucleotide sequence ID" value="NZ_JAOCBK010000005.1"/>
</dbReference>
<dbReference type="EMBL" id="SWDV01000028">
    <property type="protein sequence ID" value="TLX73615.1"/>
    <property type="molecule type" value="Genomic_DNA"/>
</dbReference>
<reference evidence="2 3" key="1">
    <citation type="submission" date="2019-04" db="EMBL/GenBank/DDBJ databases">
        <authorList>
            <person name="Li M."/>
        </authorList>
    </citation>
    <scope>NUCLEOTIDE SEQUENCE [LARGE SCALE GENOMIC DNA]</scope>
    <source>
        <strain evidence="2 3">LAM1902</strain>
    </source>
</reference>
<proteinExistence type="predicted"/>
<protein>
    <submittedName>
        <fullName evidence="2">DUF4381 domain-containing protein</fullName>
    </submittedName>
</protein>
<evidence type="ECO:0000313" key="2">
    <source>
        <dbReference type="EMBL" id="TLX73615.1"/>
    </source>
</evidence>
<keyword evidence="1" id="KW-0472">Membrane</keyword>
<name>A0A5R9QU78_9PSED</name>
<dbReference type="Proteomes" id="UP000306635">
    <property type="component" value="Unassembled WGS sequence"/>
</dbReference>
<dbReference type="InterPro" id="IPR025489">
    <property type="entry name" value="DUF4381"/>
</dbReference>
<evidence type="ECO:0000256" key="1">
    <source>
        <dbReference type="SAM" id="Phobius"/>
    </source>
</evidence>
<dbReference type="Pfam" id="PF14316">
    <property type="entry name" value="DUF4381"/>
    <property type="match status" value="1"/>
</dbReference>
<keyword evidence="3" id="KW-1185">Reference proteome</keyword>
<gene>
    <name evidence="2" type="ORF">FAS41_20695</name>
</gene>
<organism evidence="2 3">
    <name type="scientific">Pseudomonas nicosulfuronedens</name>
    <dbReference type="NCBI Taxonomy" id="2571105"/>
    <lineage>
        <taxon>Bacteria</taxon>
        <taxon>Pseudomonadati</taxon>
        <taxon>Pseudomonadota</taxon>
        <taxon>Gammaproteobacteria</taxon>
        <taxon>Pseudomonadales</taxon>
        <taxon>Pseudomonadaceae</taxon>
        <taxon>Pseudomonas</taxon>
    </lineage>
</organism>
<keyword evidence="1" id="KW-1133">Transmembrane helix</keyword>
<evidence type="ECO:0000313" key="3">
    <source>
        <dbReference type="Proteomes" id="UP000306635"/>
    </source>
</evidence>
<dbReference type="OrthoDB" id="5406089at2"/>
<comment type="caution">
    <text evidence="2">The sequence shown here is derived from an EMBL/GenBank/DDBJ whole genome shotgun (WGS) entry which is preliminary data.</text>
</comment>
<dbReference type="AlphaFoldDB" id="A0A5R9QU78"/>